<dbReference type="InterPro" id="IPR002559">
    <property type="entry name" value="Transposase_11"/>
</dbReference>
<dbReference type="EMBL" id="VSSQ01009913">
    <property type="protein sequence ID" value="MPM42930.1"/>
    <property type="molecule type" value="Genomic_DNA"/>
</dbReference>
<dbReference type="GO" id="GO:0006313">
    <property type="term" value="P:DNA transposition"/>
    <property type="evidence" value="ECO:0007669"/>
    <property type="project" value="InterPro"/>
</dbReference>
<dbReference type="InterPro" id="IPR012337">
    <property type="entry name" value="RNaseH-like_sf"/>
</dbReference>
<dbReference type="AlphaFoldDB" id="A0A644ZPQ3"/>
<comment type="caution">
    <text evidence="2">The sequence shown here is derived from an EMBL/GenBank/DDBJ whole genome shotgun (WGS) entry which is preliminary data.</text>
</comment>
<feature type="domain" description="Transposase IS4-like" evidence="1">
    <location>
        <begin position="224"/>
        <end position="436"/>
    </location>
</feature>
<proteinExistence type="predicted"/>
<dbReference type="GO" id="GO:0004803">
    <property type="term" value="F:transposase activity"/>
    <property type="evidence" value="ECO:0007669"/>
    <property type="project" value="InterPro"/>
</dbReference>
<dbReference type="Pfam" id="PF01609">
    <property type="entry name" value="DDE_Tnp_1"/>
    <property type="match status" value="1"/>
</dbReference>
<evidence type="ECO:0000259" key="1">
    <source>
        <dbReference type="Pfam" id="PF01609"/>
    </source>
</evidence>
<gene>
    <name evidence="2" type="ORF">SDC9_89602</name>
</gene>
<reference evidence="2" key="1">
    <citation type="submission" date="2019-08" db="EMBL/GenBank/DDBJ databases">
        <authorList>
            <person name="Kucharzyk K."/>
            <person name="Murdoch R.W."/>
            <person name="Higgins S."/>
            <person name="Loffler F."/>
        </authorList>
    </citation>
    <scope>NUCLEOTIDE SEQUENCE</scope>
</reference>
<evidence type="ECO:0000313" key="2">
    <source>
        <dbReference type="EMBL" id="MPM42930.1"/>
    </source>
</evidence>
<dbReference type="PANTHER" id="PTHR34614">
    <property type="match status" value="1"/>
</dbReference>
<dbReference type="GO" id="GO:0003677">
    <property type="term" value="F:DNA binding"/>
    <property type="evidence" value="ECO:0007669"/>
    <property type="project" value="InterPro"/>
</dbReference>
<organism evidence="2">
    <name type="scientific">bioreactor metagenome</name>
    <dbReference type="NCBI Taxonomy" id="1076179"/>
    <lineage>
        <taxon>unclassified sequences</taxon>
        <taxon>metagenomes</taxon>
        <taxon>ecological metagenomes</taxon>
    </lineage>
</organism>
<dbReference type="SUPFAM" id="SSF53098">
    <property type="entry name" value="Ribonuclease H-like"/>
    <property type="match status" value="1"/>
</dbReference>
<accession>A0A644ZPQ3</accession>
<name>A0A644ZPQ3_9ZZZZ</name>
<sequence length="501" mass="56997">MPAGFISYQTKNGIRYARFCIARYKDGKKFNEETSLGRVIDEEKGVFKNRERGVFTFSAEKGYGPAPDEVVNGSQGKGKCRDVLDFGDSFFLYTFLAGTPYWDVLGNVMQGTDRDTFLALLGYYILGGGARCHAKTWWEGNYASVLFPNARLDGPRISEFLRAMGDEKTQRRFFERYIKAVLSGPGIHGILIDSEGLPNSIDMEVTQLSNHDGDINVETRLIYICERNTGLPLYFRYISGNIIDFSTLATTVEELEKAGLCTDFAILDAGYYCDDNIRLLYEKDIAFVTRLKQNRILYKELVAEHLSSLQSPEHLVAFNKRFLFIKKAPCKLQGQDAFAYICKDPVMGMLETRNRVPAALADGASQQEVFEKIQKAGVFVIISSEDMKPDEILPLYYTRQQIEQVFDISKNYAEILPLRVHSEETFRGHLFVTFVAAIACHLMQKLFNGKGINQIEALRELRNQKCKTYDKVVIPMEPRKKMNDVYKISKIQCPVRVPVDN</sequence>
<dbReference type="PANTHER" id="PTHR34614:SF2">
    <property type="entry name" value="TRANSPOSASE IS4-LIKE DOMAIN-CONTAINING PROTEIN"/>
    <property type="match status" value="1"/>
</dbReference>
<protein>
    <recommendedName>
        <fullName evidence="1">Transposase IS4-like domain-containing protein</fullName>
    </recommendedName>
</protein>